<reference evidence="5" key="1">
    <citation type="submission" date="2022-10" db="EMBL/GenBank/DDBJ databases">
        <authorList>
            <person name="Chen Y."/>
            <person name="Dougan E. K."/>
            <person name="Chan C."/>
            <person name="Rhodes N."/>
            <person name="Thang M."/>
        </authorList>
    </citation>
    <scope>NUCLEOTIDE SEQUENCE</scope>
</reference>
<proteinExistence type="predicted"/>
<evidence type="ECO:0000313" key="7">
    <source>
        <dbReference type="EMBL" id="CAL4762999.1"/>
    </source>
</evidence>
<dbReference type="Pfam" id="PF03618">
    <property type="entry name" value="Kinase-PPPase"/>
    <property type="match status" value="1"/>
</dbReference>
<evidence type="ECO:0000256" key="2">
    <source>
        <dbReference type="ARBA" id="ARBA00022679"/>
    </source>
</evidence>
<accession>A0A9P1BLU4</accession>
<keyword evidence="8" id="KW-1185">Reference proteome</keyword>
<dbReference type="PANTHER" id="PTHR31756:SF3">
    <property type="entry name" value="PYRUVATE, PHOSPHATE DIKINASE REGULATORY PROTEIN 1, CHLOROPLASTIC"/>
    <property type="match status" value="1"/>
</dbReference>
<dbReference type="EMBL" id="CAMXCT030000219">
    <property type="protein sequence ID" value="CAL4762999.1"/>
    <property type="molecule type" value="Genomic_DNA"/>
</dbReference>
<protein>
    <submittedName>
        <fullName evidence="7">Pyruvate, phosphate dikinase regulatory protein (PPDK regulatory protein)</fullName>
    </submittedName>
</protein>
<organism evidence="5">
    <name type="scientific">Cladocopium goreaui</name>
    <dbReference type="NCBI Taxonomy" id="2562237"/>
    <lineage>
        <taxon>Eukaryota</taxon>
        <taxon>Sar</taxon>
        <taxon>Alveolata</taxon>
        <taxon>Dinophyceae</taxon>
        <taxon>Suessiales</taxon>
        <taxon>Symbiodiniaceae</taxon>
        <taxon>Cladocopium</taxon>
    </lineage>
</organism>
<dbReference type="AlphaFoldDB" id="A0A9P1BLU4"/>
<dbReference type="PANTHER" id="PTHR31756">
    <property type="entry name" value="PYRUVATE, PHOSPHATE DIKINASE REGULATORY PROTEIN 1, CHLOROPLASTIC"/>
    <property type="match status" value="1"/>
</dbReference>
<dbReference type="EMBL" id="CAMXCT020000219">
    <property type="protein sequence ID" value="CAL1129062.1"/>
    <property type="molecule type" value="Genomic_DNA"/>
</dbReference>
<evidence type="ECO:0000313" key="8">
    <source>
        <dbReference type="Proteomes" id="UP001152797"/>
    </source>
</evidence>
<name>A0A9P1BLU4_9DINO</name>
<dbReference type="GO" id="GO:0004674">
    <property type="term" value="F:protein serine/threonine kinase activity"/>
    <property type="evidence" value="ECO:0007669"/>
    <property type="project" value="UniProtKB-KW"/>
</dbReference>
<comment type="caution">
    <text evidence="5">The sequence shown here is derived from an EMBL/GenBank/DDBJ whole genome shotgun (WGS) entry which is preliminary data.</text>
</comment>
<keyword evidence="2" id="KW-0808">Transferase</keyword>
<dbReference type="InterPro" id="IPR005177">
    <property type="entry name" value="Kinase-pyrophosphorylase"/>
</dbReference>
<evidence type="ECO:0000313" key="6">
    <source>
        <dbReference type="EMBL" id="CAL1129062.1"/>
    </source>
</evidence>
<reference evidence="6" key="2">
    <citation type="submission" date="2024-04" db="EMBL/GenBank/DDBJ databases">
        <authorList>
            <person name="Chen Y."/>
            <person name="Shah S."/>
            <person name="Dougan E. K."/>
            <person name="Thang M."/>
            <person name="Chan C."/>
        </authorList>
    </citation>
    <scope>NUCLEOTIDE SEQUENCE [LARGE SCALE GENOMIC DNA]</scope>
</reference>
<dbReference type="GO" id="GO:0005524">
    <property type="term" value="F:ATP binding"/>
    <property type="evidence" value="ECO:0007669"/>
    <property type="project" value="InterPro"/>
</dbReference>
<dbReference type="EMBL" id="CAMXCT010000219">
    <property type="protein sequence ID" value="CAI3975687.1"/>
    <property type="molecule type" value="Genomic_DNA"/>
</dbReference>
<sequence length="197" mass="20699">MAEALPCTRAKGLTGRWLALSVLLLIGLGHPTFFSGQAQKPKPLTPARQNNVIATAAPPATDATESSRKTILLLSDASGRTASGLLAGVLAQFEVIGDGIEVQTATEVTTRERLQEVIEAIKGRGGSVLVLATLVDSTLSGWAKTFCADYNLQFVEVMGPLLDRMGGFLEQRSRGEPGASAGSNLLGVACGEHRRNI</sequence>
<evidence type="ECO:0000256" key="3">
    <source>
        <dbReference type="ARBA" id="ARBA00022741"/>
    </source>
</evidence>
<gene>
    <name evidence="5" type="ORF">C1SCF055_LOCUS3978</name>
</gene>
<keyword evidence="3" id="KW-0547">Nucleotide-binding</keyword>
<evidence type="ECO:0000256" key="4">
    <source>
        <dbReference type="ARBA" id="ARBA00022777"/>
    </source>
</evidence>
<keyword evidence="4" id="KW-0418">Kinase</keyword>
<evidence type="ECO:0000313" key="5">
    <source>
        <dbReference type="EMBL" id="CAI3975687.1"/>
    </source>
</evidence>
<keyword evidence="7" id="KW-0670">Pyruvate</keyword>
<evidence type="ECO:0000256" key="1">
    <source>
        <dbReference type="ARBA" id="ARBA00022527"/>
    </source>
</evidence>
<keyword evidence="1" id="KW-0723">Serine/threonine-protein kinase</keyword>
<dbReference type="Proteomes" id="UP001152797">
    <property type="component" value="Unassembled WGS sequence"/>
</dbReference>